<protein>
    <submittedName>
        <fullName evidence="2">Uma2 family endonuclease</fullName>
    </submittedName>
</protein>
<keyword evidence="2" id="KW-0255">Endonuclease</keyword>
<dbReference type="InterPro" id="IPR008538">
    <property type="entry name" value="Uma2"/>
</dbReference>
<dbReference type="PANTHER" id="PTHR36558">
    <property type="entry name" value="GLR1098 PROTEIN"/>
    <property type="match status" value="1"/>
</dbReference>
<proteinExistence type="predicted"/>
<evidence type="ECO:0000313" key="3">
    <source>
        <dbReference type="Proteomes" id="UP001623660"/>
    </source>
</evidence>
<dbReference type="Gene3D" id="3.90.1570.10">
    <property type="entry name" value="tt1808, chain A"/>
    <property type="match status" value="1"/>
</dbReference>
<dbReference type="PANTHER" id="PTHR36558:SF1">
    <property type="entry name" value="RESTRICTION ENDONUCLEASE DOMAIN-CONTAINING PROTEIN-RELATED"/>
    <property type="match status" value="1"/>
</dbReference>
<dbReference type="CDD" id="cd06260">
    <property type="entry name" value="DUF820-like"/>
    <property type="match status" value="1"/>
</dbReference>
<evidence type="ECO:0000259" key="1">
    <source>
        <dbReference type="Pfam" id="PF05685"/>
    </source>
</evidence>
<evidence type="ECO:0000313" key="2">
    <source>
        <dbReference type="EMBL" id="MFL0197114.1"/>
    </source>
</evidence>
<dbReference type="SUPFAM" id="SSF52980">
    <property type="entry name" value="Restriction endonuclease-like"/>
    <property type="match status" value="1"/>
</dbReference>
<comment type="caution">
    <text evidence="2">The sequence shown here is derived from an EMBL/GenBank/DDBJ whole genome shotgun (WGS) entry which is preliminary data.</text>
</comment>
<name>A0ABW8SMH6_9CLOT</name>
<dbReference type="Proteomes" id="UP001623660">
    <property type="component" value="Unassembled WGS sequence"/>
</dbReference>
<feature type="domain" description="Putative restriction endonuclease" evidence="1">
    <location>
        <begin position="13"/>
        <end position="183"/>
    </location>
</feature>
<organism evidence="2 3">
    <name type="scientific">Candidatus Clostridium eludens</name>
    <dbReference type="NCBI Taxonomy" id="3381663"/>
    <lineage>
        <taxon>Bacteria</taxon>
        <taxon>Bacillati</taxon>
        <taxon>Bacillota</taxon>
        <taxon>Clostridia</taxon>
        <taxon>Eubacteriales</taxon>
        <taxon>Clostridiaceae</taxon>
        <taxon>Clostridium</taxon>
    </lineage>
</organism>
<dbReference type="RefSeq" id="WP_406793219.1">
    <property type="nucleotide sequence ID" value="NZ_JBJHZX010000025.1"/>
</dbReference>
<dbReference type="GO" id="GO:0004519">
    <property type="term" value="F:endonuclease activity"/>
    <property type="evidence" value="ECO:0007669"/>
    <property type="project" value="UniProtKB-KW"/>
</dbReference>
<reference evidence="2 3" key="1">
    <citation type="submission" date="2024-11" db="EMBL/GenBank/DDBJ databases">
        <authorList>
            <person name="Heng Y.C."/>
            <person name="Lim A.C.H."/>
            <person name="Lee J.K.Y."/>
            <person name="Kittelmann S."/>
        </authorList>
    </citation>
    <scope>NUCLEOTIDE SEQUENCE [LARGE SCALE GENOMIC DNA]</scope>
    <source>
        <strain evidence="2 3">WILCCON 0269</strain>
    </source>
</reference>
<dbReference type="Pfam" id="PF05685">
    <property type="entry name" value="Uma2"/>
    <property type="match status" value="1"/>
</dbReference>
<accession>A0ABW8SMH6</accession>
<dbReference type="InterPro" id="IPR012296">
    <property type="entry name" value="Nuclease_put_TT1808"/>
</dbReference>
<keyword evidence="2" id="KW-0378">Hydrolase</keyword>
<dbReference type="EMBL" id="JBJHZX010000025">
    <property type="protein sequence ID" value="MFL0197114.1"/>
    <property type="molecule type" value="Genomic_DNA"/>
</dbReference>
<dbReference type="InterPro" id="IPR011335">
    <property type="entry name" value="Restrct_endonuc-II-like"/>
</dbReference>
<keyword evidence="3" id="KW-1185">Reference proteome</keyword>
<gene>
    <name evidence="2" type="ORF">ACJDU8_16335</name>
</gene>
<keyword evidence="2" id="KW-0540">Nuclease</keyword>
<sequence>MSLPQEKKKYTYADYLAWPEEEKFELIDGIPYMQAVPSWQHQSISTELITQFSNYLKNKPCRVFHAPFDLRLPDENENDNETTTVVQPDIVVICDKKGLKDTGYYGTPPLIIEILSPSTARKDKLYKLNKYEATGVKEYWMIEPDLKLVSVFKLQENKKYGRPEMYTEEDFIEVSIFSDLIIDLNLVFASI</sequence>